<dbReference type="GO" id="GO:0005634">
    <property type="term" value="C:nucleus"/>
    <property type="evidence" value="ECO:0007669"/>
    <property type="project" value="TreeGrafter"/>
</dbReference>
<dbReference type="SMR" id="A0A7M7QDH3"/>
<dbReference type="InParanoid" id="A0A7M7QDH3"/>
<dbReference type="InterPro" id="IPR027450">
    <property type="entry name" value="AlkB-like"/>
</dbReference>
<dbReference type="PANTHER" id="PTHR16557:SF2">
    <property type="entry name" value="NUCLEIC ACID DIOXYGENASE ALKBH1"/>
    <property type="match status" value="1"/>
</dbReference>
<dbReference type="GO" id="GO:0035513">
    <property type="term" value="P:oxidative RNA demethylation"/>
    <property type="evidence" value="ECO:0007669"/>
    <property type="project" value="TreeGrafter"/>
</dbReference>
<proteinExistence type="predicted"/>
<dbReference type="PANTHER" id="PTHR16557">
    <property type="entry name" value="ALKYLATED DNA REPAIR PROTEIN ALKB-RELATED"/>
    <property type="match status" value="1"/>
</dbReference>
<feature type="binding site" evidence="5">
    <location>
        <position position="194"/>
    </location>
    <ligand>
        <name>Fe cation</name>
        <dbReference type="ChEBI" id="CHEBI:24875"/>
        <note>catalytic</note>
    </ligand>
</feature>
<accession>A0A7M7QDH3</accession>
<evidence type="ECO:0000256" key="5">
    <source>
        <dbReference type="PIRSR" id="PIRSR604574-2"/>
    </source>
</evidence>
<dbReference type="EnsemblMetazoa" id="XM_031929829">
    <property type="protein sequence ID" value="XP_031785689"/>
    <property type="gene ID" value="LOC100120538"/>
</dbReference>
<keyword evidence="1 5" id="KW-0479">Metal-binding</keyword>
<sequence length="301" mass="34658">MFKDSFKYYKARKPPPDLKDVIDVEKTDDPTVRKIAVSSECATHLKTSFGLKSTKNWNIYEFLDVPGLILIENPFTAEGQQEWILKCLKEYSKKPNILNIDAHGLLNDDETWWESCFGKSHNEDLLSKLRWATLGYHHNWDTKHYSENLRTEMPKDLTNLTNYFAEVLGFHQFKAEAAIINYYRMNSTLAGHTDHSEVFLEAPLFSISFGQTAIFLIGGHKQDDPAHALFLRSGDVVVMSGDSRLRYHGVPKILYDDSKPWNATDNSSIDRIDWQKAQSYILEARINMNVRQVLKPGQLNL</sequence>
<dbReference type="PROSITE" id="PS51471">
    <property type="entry name" value="FE2OG_OXY"/>
    <property type="match status" value="1"/>
</dbReference>
<keyword evidence="8" id="KW-1185">Reference proteome</keyword>
<evidence type="ECO:0000256" key="2">
    <source>
        <dbReference type="ARBA" id="ARBA00022964"/>
    </source>
</evidence>
<dbReference type="InterPro" id="IPR005123">
    <property type="entry name" value="Oxoglu/Fe-dep_dioxygenase_dom"/>
</dbReference>
<dbReference type="RefSeq" id="XP_031785690.1">
    <property type="nucleotide sequence ID" value="XM_031929830.1"/>
</dbReference>
<dbReference type="GO" id="GO:0035515">
    <property type="term" value="F:oxidative RNA demethylase activity"/>
    <property type="evidence" value="ECO:0007669"/>
    <property type="project" value="TreeGrafter"/>
</dbReference>
<dbReference type="GO" id="GO:0035516">
    <property type="term" value="F:broad specificity oxidative DNA demethylase activity"/>
    <property type="evidence" value="ECO:0007669"/>
    <property type="project" value="TreeGrafter"/>
</dbReference>
<evidence type="ECO:0000313" key="8">
    <source>
        <dbReference type="Proteomes" id="UP000002358"/>
    </source>
</evidence>
<dbReference type="AlphaFoldDB" id="A0A7M7QDH3"/>
<dbReference type="KEGG" id="nvi:100120538"/>
<name>A0A7M7QDH3_NASVI</name>
<dbReference type="RefSeq" id="XP_032455043.1">
    <property type="nucleotide sequence ID" value="XM_032599152.1"/>
</dbReference>
<dbReference type="InterPro" id="IPR037151">
    <property type="entry name" value="AlkB-like_sf"/>
</dbReference>
<dbReference type="InterPro" id="IPR004574">
    <property type="entry name" value="Alkb"/>
</dbReference>
<evidence type="ECO:0000313" key="7">
    <source>
        <dbReference type="EnsemblMetazoa" id="XP_031785690"/>
    </source>
</evidence>
<feature type="domain" description="Fe2OG dioxygenase" evidence="6">
    <location>
        <begin position="174"/>
        <end position="294"/>
    </location>
</feature>
<protein>
    <recommendedName>
        <fullName evidence="6">Fe2OG dioxygenase domain-containing protein</fullName>
    </recommendedName>
</protein>
<keyword evidence="4 5" id="KW-0408">Iron</keyword>
<organism evidence="7 8">
    <name type="scientific">Nasonia vitripennis</name>
    <name type="common">Parasitic wasp</name>
    <dbReference type="NCBI Taxonomy" id="7425"/>
    <lineage>
        <taxon>Eukaryota</taxon>
        <taxon>Metazoa</taxon>
        <taxon>Ecdysozoa</taxon>
        <taxon>Arthropoda</taxon>
        <taxon>Hexapoda</taxon>
        <taxon>Insecta</taxon>
        <taxon>Pterygota</taxon>
        <taxon>Neoptera</taxon>
        <taxon>Endopterygota</taxon>
        <taxon>Hymenoptera</taxon>
        <taxon>Apocrita</taxon>
        <taxon>Proctotrupomorpha</taxon>
        <taxon>Chalcidoidea</taxon>
        <taxon>Pteromalidae</taxon>
        <taxon>Pteromalinae</taxon>
        <taxon>Nasonia</taxon>
    </lineage>
</organism>
<dbReference type="EnsemblMetazoa" id="XM_032599152">
    <property type="protein sequence ID" value="XP_032455043"/>
    <property type="gene ID" value="LOC100120538"/>
</dbReference>
<dbReference type="CTD" id="2768870"/>
<dbReference type="GO" id="GO:0008198">
    <property type="term" value="F:ferrous iron binding"/>
    <property type="evidence" value="ECO:0007669"/>
    <property type="project" value="TreeGrafter"/>
</dbReference>
<dbReference type="EnsemblMetazoa" id="XM_031929830">
    <property type="protein sequence ID" value="XP_031785690"/>
    <property type="gene ID" value="LOC100120538"/>
</dbReference>
<feature type="binding site" evidence="5">
    <location>
        <position position="248"/>
    </location>
    <ligand>
        <name>Fe cation</name>
        <dbReference type="ChEBI" id="CHEBI:24875"/>
        <note>catalytic</note>
    </ligand>
</feature>
<dbReference type="EnsemblMetazoa" id="XM_032599151">
    <property type="protein sequence ID" value="XP_032455042"/>
    <property type="gene ID" value="LOC100120538"/>
</dbReference>
<feature type="binding site" evidence="5">
    <location>
        <position position="192"/>
    </location>
    <ligand>
        <name>Fe cation</name>
        <dbReference type="ChEBI" id="CHEBI:24875"/>
        <note>catalytic</note>
    </ligand>
</feature>
<dbReference type="RefSeq" id="XP_031785689.1">
    <property type="nucleotide sequence ID" value="XM_031929829.2"/>
</dbReference>
<dbReference type="RefSeq" id="XP_032455042.1">
    <property type="nucleotide sequence ID" value="XM_032599151.1"/>
</dbReference>
<dbReference type="OrthoDB" id="6614653at2759"/>
<dbReference type="GeneID" id="100120538"/>
<dbReference type="FunCoup" id="A0A7M7QDH3">
    <property type="interactions" value="2432"/>
</dbReference>
<keyword evidence="3" id="KW-0560">Oxidoreductase</keyword>
<evidence type="ECO:0000259" key="6">
    <source>
        <dbReference type="PROSITE" id="PS51471"/>
    </source>
</evidence>
<comment type="cofactor">
    <cofactor evidence="5">
        <name>Fe(2+)</name>
        <dbReference type="ChEBI" id="CHEBI:29033"/>
    </cofactor>
    <text evidence="5">Binds 1 Fe(2+) ion per subunit.</text>
</comment>
<dbReference type="SUPFAM" id="SSF51197">
    <property type="entry name" value="Clavaminate synthase-like"/>
    <property type="match status" value="1"/>
</dbReference>
<evidence type="ECO:0000256" key="1">
    <source>
        <dbReference type="ARBA" id="ARBA00022723"/>
    </source>
</evidence>
<keyword evidence="2" id="KW-0223">Dioxygenase</keyword>
<evidence type="ECO:0000256" key="3">
    <source>
        <dbReference type="ARBA" id="ARBA00023002"/>
    </source>
</evidence>
<dbReference type="Proteomes" id="UP000002358">
    <property type="component" value="Chromosome 4"/>
</dbReference>
<dbReference type="Gene3D" id="2.60.120.590">
    <property type="entry name" value="Alpha-ketoglutarate-dependent dioxygenase AlkB-like"/>
    <property type="match status" value="1"/>
</dbReference>
<dbReference type="GO" id="GO:0005737">
    <property type="term" value="C:cytoplasm"/>
    <property type="evidence" value="ECO:0007669"/>
    <property type="project" value="TreeGrafter"/>
</dbReference>
<evidence type="ECO:0000256" key="4">
    <source>
        <dbReference type="ARBA" id="ARBA00023004"/>
    </source>
</evidence>
<dbReference type="Pfam" id="PF13532">
    <property type="entry name" value="2OG-FeII_Oxy_2"/>
    <property type="match status" value="1"/>
</dbReference>
<reference evidence="7" key="1">
    <citation type="submission" date="2021-01" db="UniProtKB">
        <authorList>
            <consortium name="EnsemblMetazoa"/>
        </authorList>
    </citation>
    <scope>IDENTIFICATION</scope>
</reference>